<name>A0A7J7JAM3_BUGNE</name>
<dbReference type="InterPro" id="IPR024079">
    <property type="entry name" value="MetalloPept_cat_dom_sf"/>
</dbReference>
<dbReference type="GO" id="GO:0005886">
    <property type="term" value="C:plasma membrane"/>
    <property type="evidence" value="ECO:0007669"/>
    <property type="project" value="TreeGrafter"/>
</dbReference>
<reference evidence="12" key="1">
    <citation type="submission" date="2020-06" db="EMBL/GenBank/DDBJ databases">
        <title>Draft genome of Bugula neritina, a colonial animal packing powerful symbionts and potential medicines.</title>
        <authorList>
            <person name="Rayko M."/>
        </authorList>
    </citation>
    <scope>NUCLEOTIDE SEQUENCE [LARGE SCALE GENOMIC DNA]</scope>
    <source>
        <strain evidence="12">Kwan_BN1</strain>
    </source>
</reference>
<dbReference type="OrthoDB" id="6475849at2759"/>
<keyword evidence="7" id="KW-0482">Metalloprotease</keyword>
<keyword evidence="13" id="KW-1185">Reference proteome</keyword>
<evidence type="ECO:0000313" key="12">
    <source>
        <dbReference type="EMBL" id="KAF6022734.1"/>
    </source>
</evidence>
<accession>A0A7J7JAM3</accession>
<dbReference type="Pfam" id="PF05649">
    <property type="entry name" value="Peptidase_M13_N"/>
    <property type="match status" value="1"/>
</dbReference>
<dbReference type="PROSITE" id="PS51885">
    <property type="entry name" value="NEPRILYSIN"/>
    <property type="match status" value="1"/>
</dbReference>
<evidence type="ECO:0000256" key="7">
    <source>
        <dbReference type="ARBA" id="ARBA00023049"/>
    </source>
</evidence>
<comment type="cofactor">
    <cofactor evidence="1">
        <name>Zn(2+)</name>
        <dbReference type="ChEBI" id="CHEBI:29105"/>
    </cofactor>
</comment>
<feature type="domain" description="Peptidase M13 N-terminal" evidence="11">
    <location>
        <begin position="160"/>
        <end position="559"/>
    </location>
</feature>
<keyword evidence="9" id="KW-0812">Transmembrane</keyword>
<organism evidence="12 13">
    <name type="scientific">Bugula neritina</name>
    <name type="common">Brown bryozoan</name>
    <name type="synonym">Sertularia neritina</name>
    <dbReference type="NCBI Taxonomy" id="10212"/>
    <lineage>
        <taxon>Eukaryota</taxon>
        <taxon>Metazoa</taxon>
        <taxon>Spiralia</taxon>
        <taxon>Lophotrochozoa</taxon>
        <taxon>Bryozoa</taxon>
        <taxon>Gymnolaemata</taxon>
        <taxon>Cheilostomatida</taxon>
        <taxon>Flustrina</taxon>
        <taxon>Buguloidea</taxon>
        <taxon>Bugulidae</taxon>
        <taxon>Bugula</taxon>
    </lineage>
</organism>
<keyword evidence="4" id="KW-0479">Metal-binding</keyword>
<dbReference type="Proteomes" id="UP000593567">
    <property type="component" value="Unassembled WGS sequence"/>
</dbReference>
<evidence type="ECO:0000256" key="5">
    <source>
        <dbReference type="ARBA" id="ARBA00022801"/>
    </source>
</evidence>
<evidence type="ECO:0000256" key="6">
    <source>
        <dbReference type="ARBA" id="ARBA00022833"/>
    </source>
</evidence>
<evidence type="ECO:0000256" key="4">
    <source>
        <dbReference type="ARBA" id="ARBA00022723"/>
    </source>
</evidence>
<feature type="domain" description="Peptidase M13 C-terminal" evidence="10">
    <location>
        <begin position="619"/>
        <end position="797"/>
    </location>
</feature>
<protein>
    <submittedName>
        <fullName evidence="12">ECE1</fullName>
    </submittedName>
</protein>
<comment type="caution">
    <text evidence="12">The sequence shown here is derived from an EMBL/GenBank/DDBJ whole genome shotgun (WGS) entry which is preliminary data.</text>
</comment>
<dbReference type="Pfam" id="PF01431">
    <property type="entry name" value="Peptidase_M13"/>
    <property type="match status" value="1"/>
</dbReference>
<evidence type="ECO:0000256" key="2">
    <source>
        <dbReference type="ARBA" id="ARBA00007357"/>
    </source>
</evidence>
<dbReference type="EMBL" id="VXIV02002811">
    <property type="protein sequence ID" value="KAF6022734.1"/>
    <property type="molecule type" value="Genomic_DNA"/>
</dbReference>
<dbReference type="GO" id="GO:0004222">
    <property type="term" value="F:metalloendopeptidase activity"/>
    <property type="evidence" value="ECO:0007669"/>
    <property type="project" value="InterPro"/>
</dbReference>
<feature type="transmembrane region" description="Helical" evidence="9">
    <location>
        <begin position="97"/>
        <end position="116"/>
    </location>
</feature>
<keyword evidence="6" id="KW-0862">Zinc</keyword>
<feature type="compositionally biased region" description="Polar residues" evidence="8">
    <location>
        <begin position="1"/>
        <end position="11"/>
    </location>
</feature>
<dbReference type="InterPro" id="IPR000718">
    <property type="entry name" value="Peptidase_M13"/>
</dbReference>
<keyword evidence="9" id="KW-0472">Membrane</keyword>
<evidence type="ECO:0000256" key="3">
    <source>
        <dbReference type="ARBA" id="ARBA00022670"/>
    </source>
</evidence>
<keyword evidence="5" id="KW-0378">Hydrolase</keyword>
<dbReference type="CDD" id="cd08662">
    <property type="entry name" value="M13"/>
    <property type="match status" value="1"/>
</dbReference>
<dbReference type="InterPro" id="IPR008753">
    <property type="entry name" value="Peptidase_M13_N"/>
</dbReference>
<dbReference type="GO" id="GO:0046872">
    <property type="term" value="F:metal ion binding"/>
    <property type="evidence" value="ECO:0007669"/>
    <property type="project" value="UniProtKB-KW"/>
</dbReference>
<evidence type="ECO:0000256" key="9">
    <source>
        <dbReference type="SAM" id="Phobius"/>
    </source>
</evidence>
<dbReference type="AlphaFoldDB" id="A0A7J7JAM3"/>
<gene>
    <name evidence="12" type="ORF">EB796_018942</name>
</gene>
<keyword evidence="9" id="KW-1133">Transmembrane helix</keyword>
<feature type="region of interest" description="Disordered" evidence="8">
    <location>
        <begin position="1"/>
        <end position="22"/>
    </location>
</feature>
<sequence>MGSVNSQQKASSAKRSRHSDSYRYQYVVGEDSVIKQLNNGSHEHTYKSVDDYDMESLDSDDVKVLHLSAVPYYVADPQIVGSYYCGGRFSKCSLGTIIFESLVITSLIIALAFAHVKVEACPKEEYSHAEDVLKPLTCTENICMEAVGDILSKMNTSVDPCEDFYTYACGNFVDKQFLSPSQSTVSSMSALSDANLQVVYMGLVDKNRTKLFGKESTALRKARKLHELCMDMKTLQLQGAAPLVKAMETFGSWPVSQEEFNASSWNFSDQLLKLHAHSFTPLLSFVVYSDEKNSSAYSIYFGQSGLTLQSEKSYNITLDPKRNSALRKAVIDYGVAVGSILGVSENVTRTVMEEIYDFEAKLAAINVPIEYLRNPTLCYHKVSVGEVQKIFNSTLDLLPFLHAMMNRTDLTANTTLITCSKPYVDNLKPILDEYLQGDKQRILNNYLVWKLVDYSVDHLGADFQFSKLILKEVSQGVNNLGERWKDCTDAVGGKMDRVTGALFVEGRFGTDERNAVLKMLSQVKDTLTDNFPGYKWMDKKTTEAAIEKAKAVLLQAGFPDYITDAKEVDDHYKDLESFDTYFDFLLHYNRWYRLFNSAKLDKQPDRKEWQMSASIVNAYYSSWTYGGMGAVIGHELIHGFDDQGSQYDLHGNLNNWWTNDSVKAFREASQCIVNQYSNYKMGGTPVNGQLTLGENLADNGGLSIAYKAYLQSVEDNNIKPMMLPGLDFTDRQLFFLSFAQVWCQRATPEHAQSSLYYDPHSPPKYRVQGTFSNSREFAQAFQCKAGSSYNPHYKCKVW</sequence>
<dbReference type="SUPFAM" id="SSF55486">
    <property type="entry name" value="Metalloproteases ('zincins'), catalytic domain"/>
    <property type="match status" value="1"/>
</dbReference>
<evidence type="ECO:0000259" key="10">
    <source>
        <dbReference type="Pfam" id="PF01431"/>
    </source>
</evidence>
<dbReference type="PANTHER" id="PTHR11733:SF167">
    <property type="entry name" value="FI17812P1-RELATED"/>
    <property type="match status" value="1"/>
</dbReference>
<evidence type="ECO:0000256" key="8">
    <source>
        <dbReference type="SAM" id="MobiDB-lite"/>
    </source>
</evidence>
<dbReference type="GO" id="GO:0016485">
    <property type="term" value="P:protein processing"/>
    <property type="evidence" value="ECO:0007669"/>
    <property type="project" value="TreeGrafter"/>
</dbReference>
<evidence type="ECO:0000256" key="1">
    <source>
        <dbReference type="ARBA" id="ARBA00001947"/>
    </source>
</evidence>
<keyword evidence="3" id="KW-0645">Protease</keyword>
<evidence type="ECO:0000313" key="13">
    <source>
        <dbReference type="Proteomes" id="UP000593567"/>
    </source>
</evidence>
<dbReference type="PRINTS" id="PR00786">
    <property type="entry name" value="NEPRILYSIN"/>
</dbReference>
<dbReference type="PANTHER" id="PTHR11733">
    <property type="entry name" value="ZINC METALLOPROTEASE FAMILY M13 NEPRILYSIN-RELATED"/>
    <property type="match status" value="1"/>
</dbReference>
<proteinExistence type="inferred from homology"/>
<dbReference type="Gene3D" id="3.40.390.10">
    <property type="entry name" value="Collagenase (Catalytic Domain)"/>
    <property type="match status" value="2"/>
</dbReference>
<dbReference type="InterPro" id="IPR018497">
    <property type="entry name" value="Peptidase_M13_C"/>
</dbReference>
<evidence type="ECO:0000259" key="11">
    <source>
        <dbReference type="Pfam" id="PF05649"/>
    </source>
</evidence>
<comment type="similarity">
    <text evidence="2">Belongs to the peptidase M13 family.</text>
</comment>